<comment type="caution">
    <text evidence="4">The sequence shown here is derived from an EMBL/GenBank/DDBJ whole genome shotgun (WGS) entry which is preliminary data.</text>
</comment>
<accession>A0A6N8DMP7</accession>
<reference evidence="4 5" key="1">
    <citation type="submission" date="2019-11" db="EMBL/GenBank/DDBJ databases">
        <title>Whole-genome sequence of a Rhodoblastus acidophilus DSM 142.</title>
        <authorList>
            <person name="Kyndt J.A."/>
            <person name="Meyer T.E."/>
        </authorList>
    </citation>
    <scope>NUCLEOTIDE SEQUENCE [LARGE SCALE GENOMIC DNA]</scope>
    <source>
        <strain evidence="4 5">DSM 142</strain>
    </source>
</reference>
<evidence type="ECO:0000259" key="3">
    <source>
        <dbReference type="Pfam" id="PF13649"/>
    </source>
</evidence>
<feature type="domain" description="Methyltransferase" evidence="3">
    <location>
        <begin position="42"/>
        <end position="131"/>
    </location>
</feature>
<proteinExistence type="predicted"/>
<evidence type="ECO:0000313" key="5">
    <source>
        <dbReference type="Proteomes" id="UP000439113"/>
    </source>
</evidence>
<gene>
    <name evidence="4" type="ORF">GJ654_05690</name>
</gene>
<dbReference type="AlphaFoldDB" id="A0A6N8DMP7"/>
<dbReference type="InterPro" id="IPR029063">
    <property type="entry name" value="SAM-dependent_MTases_sf"/>
</dbReference>
<dbReference type="Gene3D" id="3.40.50.150">
    <property type="entry name" value="Vaccinia Virus protein VP39"/>
    <property type="match status" value="1"/>
</dbReference>
<dbReference type="Proteomes" id="UP000439113">
    <property type="component" value="Unassembled WGS sequence"/>
</dbReference>
<keyword evidence="2 4" id="KW-0808">Transferase</keyword>
<dbReference type="CDD" id="cd02440">
    <property type="entry name" value="AdoMet_MTases"/>
    <property type="match status" value="1"/>
</dbReference>
<dbReference type="PANTHER" id="PTHR43861">
    <property type="entry name" value="TRANS-ACONITATE 2-METHYLTRANSFERASE-RELATED"/>
    <property type="match status" value="1"/>
</dbReference>
<evidence type="ECO:0000256" key="2">
    <source>
        <dbReference type="ARBA" id="ARBA00022679"/>
    </source>
</evidence>
<protein>
    <submittedName>
        <fullName evidence="4">Methyltransferase domain-containing protein</fullName>
    </submittedName>
</protein>
<evidence type="ECO:0000256" key="1">
    <source>
        <dbReference type="ARBA" id="ARBA00022603"/>
    </source>
</evidence>
<dbReference type="GO" id="GO:0032259">
    <property type="term" value="P:methylation"/>
    <property type="evidence" value="ECO:0007669"/>
    <property type="project" value="UniProtKB-KW"/>
</dbReference>
<dbReference type="InterPro" id="IPR041698">
    <property type="entry name" value="Methyltransf_25"/>
</dbReference>
<dbReference type="GO" id="GO:0008168">
    <property type="term" value="F:methyltransferase activity"/>
    <property type="evidence" value="ECO:0007669"/>
    <property type="project" value="UniProtKB-KW"/>
</dbReference>
<dbReference type="OrthoDB" id="9802097at2"/>
<organism evidence="4 5">
    <name type="scientific">Rhodoblastus acidophilus</name>
    <name type="common">Rhodopseudomonas acidophila</name>
    <dbReference type="NCBI Taxonomy" id="1074"/>
    <lineage>
        <taxon>Bacteria</taxon>
        <taxon>Pseudomonadati</taxon>
        <taxon>Pseudomonadota</taxon>
        <taxon>Alphaproteobacteria</taxon>
        <taxon>Hyphomicrobiales</taxon>
        <taxon>Rhodoblastaceae</taxon>
        <taxon>Rhodoblastus</taxon>
    </lineage>
</organism>
<name>A0A6N8DMP7_RHOAC</name>
<evidence type="ECO:0000313" key="4">
    <source>
        <dbReference type="EMBL" id="MTV30483.1"/>
    </source>
</evidence>
<dbReference type="EMBL" id="WNKS01000003">
    <property type="protein sequence ID" value="MTV30483.1"/>
    <property type="molecule type" value="Genomic_DNA"/>
</dbReference>
<dbReference type="PANTHER" id="PTHR43861:SF1">
    <property type="entry name" value="TRANS-ACONITATE 2-METHYLTRANSFERASE"/>
    <property type="match status" value="1"/>
</dbReference>
<dbReference type="Pfam" id="PF13649">
    <property type="entry name" value="Methyltransf_25"/>
    <property type="match status" value="1"/>
</dbReference>
<keyword evidence="1 4" id="KW-0489">Methyltransferase</keyword>
<dbReference type="RefSeq" id="WP_155445136.1">
    <property type="nucleotide sequence ID" value="NZ_JAOQNR010000003.1"/>
</dbReference>
<dbReference type="SUPFAM" id="SSF53335">
    <property type="entry name" value="S-adenosyl-L-methionine-dependent methyltransferases"/>
    <property type="match status" value="1"/>
</dbReference>
<sequence length="236" mass="25455">MAGDDIIAAFDAAAESYDAWTQVQSEVARALVARAGGAPAKILDIGAGTGHVTGFAREKWPAAHIAALDAAPKMLARLKAKFAEVETIRADAAAFSSAARYDLILSSMALHWLHDPTQVLQKWRRLLAPGGVLHVATPVEGALQEWREFLRASDLQDSLWPFPPKNFACDCEIVDFPTRFDSARAFASSLKKSGAHRAAPGSRPLPAPALRKALAGWRGPFTATFRVAFLRMDAIP</sequence>